<name>T0YU74_9ZZZZ</name>
<reference evidence="1" key="2">
    <citation type="journal article" date="2014" name="ISME J.">
        <title>Microbial stratification in low pH oxic and suboxic macroscopic growths along an acid mine drainage.</title>
        <authorList>
            <person name="Mendez-Garcia C."/>
            <person name="Mesa V."/>
            <person name="Sprenger R.R."/>
            <person name="Richter M."/>
            <person name="Diez M.S."/>
            <person name="Solano J."/>
            <person name="Bargiela R."/>
            <person name="Golyshina O.V."/>
            <person name="Manteca A."/>
            <person name="Ramos J.L."/>
            <person name="Gallego J.R."/>
            <person name="Llorente I."/>
            <person name="Martins Dos Santos V.A."/>
            <person name="Jensen O.N."/>
            <person name="Pelaez A.I."/>
            <person name="Sanchez J."/>
            <person name="Ferrer M."/>
        </authorList>
    </citation>
    <scope>NUCLEOTIDE SEQUENCE</scope>
</reference>
<organism evidence="1">
    <name type="scientific">mine drainage metagenome</name>
    <dbReference type="NCBI Taxonomy" id="410659"/>
    <lineage>
        <taxon>unclassified sequences</taxon>
        <taxon>metagenomes</taxon>
        <taxon>ecological metagenomes</taxon>
    </lineage>
</organism>
<gene>
    <name evidence="1" type="ORF">B1A_17000</name>
</gene>
<sequence>MANHPSTAVFEPNGLRSEEALSRIQARSRYYFKLSEFAQLTGRDSGTAAYLAVNRLSRQGRVVTATRRPAGYLIVPPEHQHYGAPPVTWWIDDCLRFIEPHYYVALLSAARHWGSSHYARQDVQIMLSRPHP</sequence>
<comment type="caution">
    <text evidence="1">The sequence shown here is derived from an EMBL/GenBank/DDBJ whole genome shotgun (WGS) entry which is preliminary data.</text>
</comment>
<protein>
    <submittedName>
        <fullName evidence="1">Uncharacterized protein</fullName>
    </submittedName>
</protein>
<dbReference type="AlphaFoldDB" id="T0YU74"/>
<evidence type="ECO:0000313" key="1">
    <source>
        <dbReference type="EMBL" id="EQD39136.1"/>
    </source>
</evidence>
<proteinExistence type="predicted"/>
<reference evidence="1" key="1">
    <citation type="submission" date="2013-08" db="EMBL/GenBank/DDBJ databases">
        <authorList>
            <person name="Mendez C."/>
            <person name="Richter M."/>
            <person name="Ferrer M."/>
            <person name="Sanchez J."/>
        </authorList>
    </citation>
    <scope>NUCLEOTIDE SEQUENCE</scope>
</reference>
<accession>T0YU74</accession>
<feature type="non-terminal residue" evidence="1">
    <location>
        <position position="132"/>
    </location>
</feature>
<dbReference type="EMBL" id="AUZX01012498">
    <property type="protein sequence ID" value="EQD39136.1"/>
    <property type="molecule type" value="Genomic_DNA"/>
</dbReference>